<sequence length="67" mass="6849">MAGAFVGFGSALQTVSLCVQQVSDCLRMLTDDLDRGAHTTDVTLASGIVVRARLAQIAGAGGGTLFH</sequence>
<name>A0ABS0D2K9_9NOCA</name>
<evidence type="ECO:0000313" key="1">
    <source>
        <dbReference type="EMBL" id="MBF6303054.1"/>
    </source>
</evidence>
<protein>
    <submittedName>
        <fullName evidence="1">Uncharacterized protein</fullName>
    </submittedName>
</protein>
<dbReference type="RefSeq" id="WP_195134229.1">
    <property type="nucleotide sequence ID" value="NZ_JADLQX010000125.1"/>
</dbReference>
<comment type="caution">
    <text evidence="1">The sequence shown here is derived from an EMBL/GenBank/DDBJ whole genome shotgun (WGS) entry which is preliminary data.</text>
</comment>
<dbReference type="EMBL" id="JADLQX010000125">
    <property type="protein sequence ID" value="MBF6303054.1"/>
    <property type="molecule type" value="Genomic_DNA"/>
</dbReference>
<dbReference type="Proteomes" id="UP000702209">
    <property type="component" value="Unassembled WGS sequence"/>
</dbReference>
<keyword evidence="2" id="KW-1185">Reference proteome</keyword>
<reference evidence="1 2" key="1">
    <citation type="submission" date="2020-10" db="EMBL/GenBank/DDBJ databases">
        <title>Identification of Nocardia species via Next-generation sequencing and recognition of intraspecies genetic diversity.</title>
        <authorList>
            <person name="Li P."/>
            <person name="Li P."/>
            <person name="Lu B."/>
        </authorList>
    </citation>
    <scope>NUCLEOTIDE SEQUENCE [LARGE SCALE GENOMIC DNA]</scope>
    <source>
        <strain evidence="1 2">BJ06-0157</strain>
    </source>
</reference>
<gene>
    <name evidence="1" type="ORF">IU459_36975</name>
</gene>
<feature type="non-terminal residue" evidence="1">
    <location>
        <position position="67"/>
    </location>
</feature>
<organism evidence="1 2">
    <name type="scientific">Nocardia amamiensis</name>
    <dbReference type="NCBI Taxonomy" id="404578"/>
    <lineage>
        <taxon>Bacteria</taxon>
        <taxon>Bacillati</taxon>
        <taxon>Actinomycetota</taxon>
        <taxon>Actinomycetes</taxon>
        <taxon>Mycobacteriales</taxon>
        <taxon>Nocardiaceae</taxon>
        <taxon>Nocardia</taxon>
    </lineage>
</organism>
<accession>A0ABS0D2K9</accession>
<proteinExistence type="predicted"/>
<evidence type="ECO:0000313" key="2">
    <source>
        <dbReference type="Proteomes" id="UP000702209"/>
    </source>
</evidence>